<dbReference type="GeneID" id="106810599"/>
<reference evidence="3" key="1">
    <citation type="submission" date="2025-08" db="UniProtKB">
        <authorList>
            <consortium name="RefSeq"/>
        </authorList>
    </citation>
    <scope>IDENTIFICATION</scope>
</reference>
<accession>A0ABM1EBC2</accession>
<evidence type="ECO:0000313" key="2">
    <source>
        <dbReference type="Proteomes" id="UP000695022"/>
    </source>
</evidence>
<feature type="region of interest" description="Disordered" evidence="1">
    <location>
        <begin position="52"/>
        <end position="92"/>
    </location>
</feature>
<sequence length="228" mass="25619">MKERERELLSQLSAPMDQKIATILRRMHDEHRHLLQSQLTLLRRECEGRGVPTQTVTLSHSDAMTPGWRRGHQRDRATPRASELSSDGDADHLDDGAHEIVMATDDDVVSSRLAAGDEIVTQYVDEQDDVIISDSHEVVMSSSQAGDDGTVEEVVLLEQSDVVSCQQVARRATLAALCCRWSILISTSCLSSCQMRMALREGVFGPMEERRETLVLYLTRKECAKRRK</sequence>
<feature type="compositionally biased region" description="Polar residues" evidence="1">
    <location>
        <begin position="52"/>
        <end position="62"/>
    </location>
</feature>
<proteinExistence type="predicted"/>
<evidence type="ECO:0000313" key="3">
    <source>
        <dbReference type="RefSeq" id="XP_014669493.1"/>
    </source>
</evidence>
<keyword evidence="2" id="KW-1185">Reference proteome</keyword>
<dbReference type="RefSeq" id="XP_014669493.1">
    <property type="nucleotide sequence ID" value="XM_014814007.1"/>
</dbReference>
<protein>
    <submittedName>
        <fullName evidence="3">Uncharacterized protein LOC106810599</fullName>
    </submittedName>
</protein>
<name>A0ABM1EBC2_PRICU</name>
<organism evidence="2 3">
    <name type="scientific">Priapulus caudatus</name>
    <name type="common">Priapulid worm</name>
    <dbReference type="NCBI Taxonomy" id="37621"/>
    <lineage>
        <taxon>Eukaryota</taxon>
        <taxon>Metazoa</taxon>
        <taxon>Ecdysozoa</taxon>
        <taxon>Scalidophora</taxon>
        <taxon>Priapulida</taxon>
        <taxon>Priapulimorpha</taxon>
        <taxon>Priapulimorphida</taxon>
        <taxon>Priapulidae</taxon>
        <taxon>Priapulus</taxon>
    </lineage>
</organism>
<dbReference type="Proteomes" id="UP000695022">
    <property type="component" value="Unplaced"/>
</dbReference>
<gene>
    <name evidence="3" type="primary">LOC106810599</name>
</gene>
<evidence type="ECO:0000256" key="1">
    <source>
        <dbReference type="SAM" id="MobiDB-lite"/>
    </source>
</evidence>